<reference evidence="3" key="1">
    <citation type="journal article" date="2019" name="Int. J. Syst. Evol. Microbiol.">
        <title>The Global Catalogue of Microorganisms (GCM) 10K type strain sequencing project: providing services to taxonomists for standard genome sequencing and annotation.</title>
        <authorList>
            <consortium name="The Broad Institute Genomics Platform"/>
            <consortium name="The Broad Institute Genome Sequencing Center for Infectious Disease"/>
            <person name="Wu L."/>
            <person name="Ma J."/>
        </authorList>
    </citation>
    <scope>NUCLEOTIDE SEQUENCE [LARGE SCALE GENOMIC DNA]</scope>
    <source>
        <strain evidence="3">CGMCC 4.7177</strain>
    </source>
</reference>
<name>A0ABV9AY96_9ACTN</name>
<evidence type="ECO:0000313" key="3">
    <source>
        <dbReference type="Proteomes" id="UP001595839"/>
    </source>
</evidence>
<feature type="transmembrane region" description="Helical" evidence="1">
    <location>
        <begin position="36"/>
        <end position="56"/>
    </location>
</feature>
<evidence type="ECO:0000256" key="1">
    <source>
        <dbReference type="SAM" id="Phobius"/>
    </source>
</evidence>
<accession>A0ABV9AY96</accession>
<dbReference type="Proteomes" id="UP001595839">
    <property type="component" value="Unassembled WGS sequence"/>
</dbReference>
<proteinExistence type="predicted"/>
<dbReference type="RefSeq" id="WP_381178666.1">
    <property type="nucleotide sequence ID" value="NZ_JBHSFK010000021.1"/>
</dbReference>
<evidence type="ECO:0000313" key="2">
    <source>
        <dbReference type="EMBL" id="MFC4503628.1"/>
    </source>
</evidence>
<comment type="caution">
    <text evidence="2">The sequence shown here is derived from an EMBL/GenBank/DDBJ whole genome shotgun (WGS) entry which is preliminary data.</text>
</comment>
<gene>
    <name evidence="2" type="ORF">ACFPIH_29650</name>
</gene>
<organism evidence="2 3">
    <name type="scientific">Streptomyces vulcanius</name>
    <dbReference type="NCBI Taxonomy" id="1441876"/>
    <lineage>
        <taxon>Bacteria</taxon>
        <taxon>Bacillati</taxon>
        <taxon>Actinomycetota</taxon>
        <taxon>Actinomycetes</taxon>
        <taxon>Kitasatosporales</taxon>
        <taxon>Streptomycetaceae</taxon>
        <taxon>Streptomyces</taxon>
    </lineage>
</organism>
<keyword evidence="3" id="KW-1185">Reference proteome</keyword>
<sequence>MGSGLTLILIPLFLYVTPVVLLCVKIADRTSWKIGWLFAAALILAPAALLTIGGLYDSGVW</sequence>
<feature type="transmembrane region" description="Helical" evidence="1">
    <location>
        <begin position="6"/>
        <end position="24"/>
    </location>
</feature>
<keyword evidence="1" id="KW-1133">Transmembrane helix</keyword>
<keyword evidence="1" id="KW-0812">Transmembrane</keyword>
<dbReference type="EMBL" id="JBHSFK010000021">
    <property type="protein sequence ID" value="MFC4503628.1"/>
    <property type="molecule type" value="Genomic_DNA"/>
</dbReference>
<keyword evidence="1" id="KW-0472">Membrane</keyword>
<protein>
    <submittedName>
        <fullName evidence="2">Uncharacterized protein</fullName>
    </submittedName>
</protein>